<evidence type="ECO:0000313" key="1">
    <source>
        <dbReference type="EnsemblPlants" id="OB01G55170.1"/>
    </source>
</evidence>
<dbReference type="OMA" id="KLTMSIG"/>
<dbReference type="HOGENOM" id="CLU_2609840_0_0_1"/>
<dbReference type="Proteomes" id="UP000006038">
    <property type="component" value="Chromosome 1"/>
</dbReference>
<proteinExistence type="predicted"/>
<sequence>MTAKQSKIIMLHSRKLTMSIGPTITLNLFFSFSSKATVEVIVSLSTSGLTEPPLKKVYYSFTVTSVFNVINSKLSFFPI</sequence>
<reference evidence="1" key="2">
    <citation type="submission" date="2013-04" db="UniProtKB">
        <authorList>
            <consortium name="EnsemblPlants"/>
        </authorList>
    </citation>
    <scope>IDENTIFICATION</scope>
</reference>
<reference evidence="1" key="1">
    <citation type="journal article" date="2013" name="Nat. Commun.">
        <title>Whole-genome sequencing of Oryza brachyantha reveals mechanisms underlying Oryza genome evolution.</title>
        <authorList>
            <person name="Chen J."/>
            <person name="Huang Q."/>
            <person name="Gao D."/>
            <person name="Wang J."/>
            <person name="Lang Y."/>
            <person name="Liu T."/>
            <person name="Li B."/>
            <person name="Bai Z."/>
            <person name="Luis Goicoechea J."/>
            <person name="Liang C."/>
            <person name="Chen C."/>
            <person name="Zhang W."/>
            <person name="Sun S."/>
            <person name="Liao Y."/>
            <person name="Zhang X."/>
            <person name="Yang L."/>
            <person name="Song C."/>
            <person name="Wang M."/>
            <person name="Shi J."/>
            <person name="Liu G."/>
            <person name="Liu J."/>
            <person name="Zhou H."/>
            <person name="Zhou W."/>
            <person name="Yu Q."/>
            <person name="An N."/>
            <person name="Chen Y."/>
            <person name="Cai Q."/>
            <person name="Wang B."/>
            <person name="Liu B."/>
            <person name="Min J."/>
            <person name="Huang Y."/>
            <person name="Wu H."/>
            <person name="Li Z."/>
            <person name="Zhang Y."/>
            <person name="Yin Y."/>
            <person name="Song W."/>
            <person name="Jiang J."/>
            <person name="Jackson S.A."/>
            <person name="Wing R.A."/>
            <person name="Wang J."/>
            <person name="Chen M."/>
        </authorList>
    </citation>
    <scope>NUCLEOTIDE SEQUENCE [LARGE SCALE GENOMIC DNA]</scope>
    <source>
        <strain evidence="1">cv. IRGC 101232</strain>
    </source>
</reference>
<dbReference type="AlphaFoldDB" id="J3L8G1"/>
<dbReference type="EnsemblPlants" id="OB01G55170.1">
    <property type="protein sequence ID" value="OB01G55170.1"/>
    <property type="gene ID" value="OB01G55170"/>
</dbReference>
<evidence type="ECO:0000313" key="2">
    <source>
        <dbReference type="Proteomes" id="UP000006038"/>
    </source>
</evidence>
<dbReference type="eggNOG" id="ENOG502R4KA">
    <property type="taxonomic scope" value="Eukaryota"/>
</dbReference>
<protein>
    <submittedName>
        <fullName evidence="1">Uncharacterized protein</fullName>
    </submittedName>
</protein>
<organism evidence="1">
    <name type="scientific">Oryza brachyantha</name>
    <name type="common">malo sina</name>
    <dbReference type="NCBI Taxonomy" id="4533"/>
    <lineage>
        <taxon>Eukaryota</taxon>
        <taxon>Viridiplantae</taxon>
        <taxon>Streptophyta</taxon>
        <taxon>Embryophyta</taxon>
        <taxon>Tracheophyta</taxon>
        <taxon>Spermatophyta</taxon>
        <taxon>Magnoliopsida</taxon>
        <taxon>Liliopsida</taxon>
        <taxon>Poales</taxon>
        <taxon>Poaceae</taxon>
        <taxon>BOP clade</taxon>
        <taxon>Oryzoideae</taxon>
        <taxon>Oryzeae</taxon>
        <taxon>Oryzinae</taxon>
        <taxon>Oryza</taxon>
    </lineage>
</organism>
<dbReference type="Gramene" id="OB01G55170.1">
    <property type="protein sequence ID" value="OB01G55170.1"/>
    <property type="gene ID" value="OB01G55170"/>
</dbReference>
<accession>J3L8G1</accession>
<name>J3L8G1_ORYBR</name>
<keyword evidence="2" id="KW-1185">Reference proteome</keyword>